<dbReference type="Proteomes" id="UP000594632">
    <property type="component" value="Chromosome"/>
</dbReference>
<dbReference type="Gene3D" id="3.40.50.11700">
    <property type="match status" value="1"/>
</dbReference>
<dbReference type="EMBL" id="LT549890">
    <property type="protein sequence ID" value="SAI85122.1"/>
    <property type="molecule type" value="Genomic_DNA"/>
</dbReference>
<feature type="domain" description="Csa3 N-terminal" evidence="1">
    <location>
        <begin position="2"/>
        <end position="120"/>
    </location>
</feature>
<protein>
    <submittedName>
        <fullName evidence="3">CRISPR-associated protein Csa5 (Type I-A)</fullName>
    </submittedName>
    <submittedName>
        <fullName evidence="2">CRISPR-associated transcriptional regulator Csa3</fullName>
    </submittedName>
</protein>
<dbReference type="GeneID" id="27427813"/>
<dbReference type="InterPro" id="IPR010163">
    <property type="entry name" value="Csa3"/>
</dbReference>
<dbReference type="Pfam" id="PF22662">
    <property type="entry name" value="Csa3_N"/>
    <property type="match status" value="1"/>
</dbReference>
<dbReference type="Gene3D" id="1.10.10.10">
    <property type="entry name" value="Winged helix-like DNA-binding domain superfamily/Winged helix DNA-binding domain"/>
    <property type="match status" value="1"/>
</dbReference>
<reference evidence="2 5" key="3">
    <citation type="journal article" date="2020" name="Nat. Commun.">
        <title>The structures of two archaeal type IV pili illuminate evolutionary relationships.</title>
        <authorList>
            <person name="Wang F."/>
            <person name="Baquero D.P."/>
            <person name="Su Z."/>
            <person name="Beltran L.C."/>
            <person name="Prangishvili D."/>
            <person name="Krupovic M."/>
            <person name="Egelman E.H."/>
        </authorList>
    </citation>
    <scope>NUCLEOTIDE SEQUENCE [LARGE SCALE GENOMIC DNA]</scope>
    <source>
        <strain evidence="2 5">POZ149</strain>
    </source>
</reference>
<proteinExistence type="predicted"/>
<dbReference type="EMBL" id="CP050869">
    <property type="protein sequence ID" value="QPG48904.1"/>
    <property type="molecule type" value="Genomic_DNA"/>
</dbReference>
<gene>
    <name evidence="2" type="ORF">HFC64_02135</name>
    <name evidence="3" type="ORF">SSOP1_1568</name>
</gene>
<evidence type="ECO:0000313" key="5">
    <source>
        <dbReference type="Proteomes" id="UP000594632"/>
    </source>
</evidence>
<sequence>MKSYFVTMGFNETFLLRLLNETSAQKEDSLVIVVPSPIVSGTRAAIESLRAQISRLNYPPPRIYEIEITDFNLALSKILDIILTLPEPIISDLTMGMRMINTLILLGIIVSRKRFTVYVRDEGGGSRVISFNDNTIRALMRDYSREEMKLLNVLYETKGTGITELAKMLDKSEKTLINKIAELKKFGILTQKGKDRKVELNELGLNVIKLNKSVIESSKSSEELVKENKGKEVNIPY</sequence>
<dbReference type="Proteomes" id="UP000076770">
    <property type="component" value="Chromosome i"/>
</dbReference>
<evidence type="ECO:0000313" key="2">
    <source>
        <dbReference type="EMBL" id="QPG48904.1"/>
    </source>
</evidence>
<dbReference type="Pfam" id="PF25212">
    <property type="entry name" value="HVO_A0114"/>
    <property type="match status" value="1"/>
</dbReference>
<name>A0A157T189_SACSO</name>
<dbReference type="OrthoDB" id="43312at2157"/>
<dbReference type="InterPro" id="IPR054588">
    <property type="entry name" value="Csa3_N"/>
</dbReference>
<dbReference type="InterPro" id="IPR036390">
    <property type="entry name" value="WH_DNA-bd_sf"/>
</dbReference>
<reference evidence="3" key="2">
    <citation type="submission" date="2016-04" db="EMBL/GenBank/DDBJ databases">
        <authorList>
            <person name="Evans L.H."/>
            <person name="Alamgir A."/>
            <person name="Owens N."/>
            <person name="Weber N.D."/>
            <person name="Virtaneva K."/>
            <person name="Barbian K."/>
            <person name="Babar A."/>
            <person name="Rosenke K."/>
        </authorList>
    </citation>
    <scope>NUCLEOTIDE SEQUENCE</scope>
    <source>
        <strain evidence="3">P1</strain>
    </source>
</reference>
<dbReference type="RefSeq" id="WP_010923410.1">
    <property type="nucleotide sequence ID" value="NZ_LT549890.1"/>
</dbReference>
<dbReference type="NCBIfam" id="TIGR01884">
    <property type="entry name" value="cas_HTH"/>
    <property type="match status" value="1"/>
</dbReference>
<evidence type="ECO:0000259" key="1">
    <source>
        <dbReference type="Pfam" id="PF22662"/>
    </source>
</evidence>
<dbReference type="CDD" id="cd09655">
    <property type="entry name" value="CasRa_I-A"/>
    <property type="match status" value="1"/>
</dbReference>
<evidence type="ECO:0000313" key="4">
    <source>
        <dbReference type="Proteomes" id="UP000076770"/>
    </source>
</evidence>
<organism evidence="3 4">
    <name type="scientific">Saccharolobus solfataricus</name>
    <name type="common">Sulfolobus solfataricus</name>
    <dbReference type="NCBI Taxonomy" id="2287"/>
    <lineage>
        <taxon>Archaea</taxon>
        <taxon>Thermoproteota</taxon>
        <taxon>Thermoprotei</taxon>
        <taxon>Sulfolobales</taxon>
        <taxon>Sulfolobaceae</taxon>
        <taxon>Saccharolobus</taxon>
    </lineage>
</organism>
<dbReference type="SUPFAM" id="SSF46785">
    <property type="entry name" value="Winged helix' DNA-binding domain"/>
    <property type="match status" value="1"/>
</dbReference>
<dbReference type="AlphaFoldDB" id="A0A157T189"/>
<dbReference type="InterPro" id="IPR036388">
    <property type="entry name" value="WH-like_DNA-bd_sf"/>
</dbReference>
<dbReference type="SMR" id="A0A157T189"/>
<dbReference type="GeneID" id="1454457"/>
<reference evidence="4" key="1">
    <citation type="submission" date="2016-04" db="EMBL/GenBank/DDBJ databases">
        <authorList>
            <person name="Shah S.A."/>
            <person name="Garrett R.A."/>
        </authorList>
    </citation>
    <scope>NUCLEOTIDE SEQUENCE [LARGE SCALE GENOMIC DNA]</scope>
    <source>
        <strain evidence="4">ATCC 35091 / DSM 1616 / JCM 8930 / NBRC 15331 / P1</strain>
    </source>
</reference>
<dbReference type="PATRIC" id="fig|2287.9.peg.1628"/>
<evidence type="ECO:0000313" key="3">
    <source>
        <dbReference type="EMBL" id="SAI85122.1"/>
    </source>
</evidence>
<accession>A0A157T189</accession>